<sequence length="92" mass="10486">MNENVKELVTKLLEFEPDTPLGSIKQEIGQLADGVLFQEQPTVKSVLQELYKLNQAEEIMTEGKPITLGDYQDLIYQYIEQLSDLLGIELED</sequence>
<accession>A0AC59HM78</accession>
<dbReference type="Proteomes" id="UP001317613">
    <property type="component" value="Chromosome"/>
</dbReference>
<gene>
    <name evidence="1" type="ORF">EfsSVR2332_09010</name>
</gene>
<protein>
    <submittedName>
        <fullName evidence="1">Uncharacterized protein</fullName>
    </submittedName>
</protein>
<evidence type="ECO:0000313" key="1">
    <source>
        <dbReference type="EMBL" id="BDQ60823.1"/>
    </source>
</evidence>
<reference evidence="1" key="1">
    <citation type="submission" date="2022-08" db="EMBL/GenBank/DDBJ databases">
        <title>Molecular epidemiological analysis of five strains of VanD-type vancomycin-resistant Enterococcus faecalis.</title>
        <authorList>
            <person name="Mimura K."/>
            <person name="Hashimoto Y."/>
            <person name="Tomita H."/>
        </authorList>
    </citation>
    <scope>NUCLEOTIDE SEQUENCE</scope>
    <source>
        <strain evidence="1">SVR2332</strain>
    </source>
</reference>
<name>A0AC59HM78_ENTFL</name>
<organism evidence="1 2">
    <name type="scientific">Enterococcus faecalis</name>
    <name type="common">Streptococcus faecalis</name>
    <dbReference type="NCBI Taxonomy" id="1351"/>
    <lineage>
        <taxon>Bacteria</taxon>
        <taxon>Bacillati</taxon>
        <taxon>Bacillota</taxon>
        <taxon>Bacilli</taxon>
        <taxon>Lactobacillales</taxon>
        <taxon>Enterococcaceae</taxon>
        <taxon>Enterococcus</taxon>
    </lineage>
</organism>
<dbReference type="EMBL" id="AP026729">
    <property type="protein sequence ID" value="BDQ60823.1"/>
    <property type="molecule type" value="Genomic_DNA"/>
</dbReference>
<proteinExistence type="predicted"/>
<evidence type="ECO:0000313" key="2">
    <source>
        <dbReference type="Proteomes" id="UP001317613"/>
    </source>
</evidence>